<evidence type="ECO:0000313" key="3">
    <source>
        <dbReference type="Proteomes" id="UP000187172"/>
    </source>
</evidence>
<evidence type="ECO:0000313" key="2">
    <source>
        <dbReference type="EMBL" id="OMF52609.1"/>
    </source>
</evidence>
<keyword evidence="3" id="KW-1185">Reference proteome</keyword>
<dbReference type="EMBL" id="MRTP01000006">
    <property type="protein sequence ID" value="OMF52609.1"/>
    <property type="molecule type" value="Genomic_DNA"/>
</dbReference>
<dbReference type="Proteomes" id="UP000187172">
    <property type="component" value="Unassembled WGS sequence"/>
</dbReference>
<accession>A0A1R1ELF3</accession>
<proteinExistence type="predicted"/>
<protein>
    <submittedName>
        <fullName evidence="2">Uncharacterized protein</fullName>
    </submittedName>
</protein>
<feature type="transmembrane region" description="Helical" evidence="1">
    <location>
        <begin position="40"/>
        <end position="62"/>
    </location>
</feature>
<dbReference type="RefSeq" id="WP_076172782.1">
    <property type="nucleotide sequence ID" value="NZ_MRTP01000006.1"/>
</dbReference>
<feature type="transmembrane region" description="Helical" evidence="1">
    <location>
        <begin position="6"/>
        <end position="28"/>
    </location>
</feature>
<reference evidence="2 3" key="1">
    <citation type="submission" date="2016-11" db="EMBL/GenBank/DDBJ databases">
        <title>Paenibacillus species isolates.</title>
        <authorList>
            <person name="Beno S.M."/>
        </authorList>
    </citation>
    <scope>NUCLEOTIDE SEQUENCE [LARGE SCALE GENOMIC DNA]</scope>
    <source>
        <strain evidence="2 3">FSL R5-0378</strain>
    </source>
</reference>
<keyword evidence="1" id="KW-0812">Transmembrane</keyword>
<comment type="caution">
    <text evidence="2">The sequence shown here is derived from an EMBL/GenBank/DDBJ whole genome shotgun (WGS) entry which is preliminary data.</text>
</comment>
<feature type="transmembrane region" description="Helical" evidence="1">
    <location>
        <begin position="68"/>
        <end position="87"/>
    </location>
</feature>
<sequence>MNFALIGLAAVLMVLFWSALVIGGIKLLFSKGLKRRLDPFILLSLVLGLAAVARIVQCWIYGQPMPASLIMLFVSILLVGSSPRRYLKNQL</sequence>
<keyword evidence="1" id="KW-0472">Membrane</keyword>
<keyword evidence="1" id="KW-1133">Transmembrane helix</keyword>
<name>A0A1R1ELF3_9BACL</name>
<dbReference type="AlphaFoldDB" id="A0A1R1ELF3"/>
<evidence type="ECO:0000256" key="1">
    <source>
        <dbReference type="SAM" id="Phobius"/>
    </source>
</evidence>
<gene>
    <name evidence="2" type="ORF">BK138_21235</name>
</gene>
<organism evidence="2 3">
    <name type="scientific">Paenibacillus rhizosphaerae</name>
    <dbReference type="NCBI Taxonomy" id="297318"/>
    <lineage>
        <taxon>Bacteria</taxon>
        <taxon>Bacillati</taxon>
        <taxon>Bacillota</taxon>
        <taxon>Bacilli</taxon>
        <taxon>Bacillales</taxon>
        <taxon>Paenibacillaceae</taxon>
        <taxon>Paenibacillus</taxon>
    </lineage>
</organism>